<feature type="compositionally biased region" description="Polar residues" evidence="6">
    <location>
        <begin position="300"/>
        <end position="312"/>
    </location>
</feature>
<evidence type="ECO:0000256" key="1">
    <source>
        <dbReference type="ARBA" id="ARBA00004123"/>
    </source>
</evidence>
<evidence type="ECO:0000259" key="8">
    <source>
        <dbReference type="PROSITE" id="PS50030"/>
    </source>
</evidence>
<dbReference type="FunFam" id="1.10.8.10:FF:000002">
    <property type="entry name" value="UV excision repair protein RAD23 homolog"/>
    <property type="match status" value="1"/>
</dbReference>
<dbReference type="Proteomes" id="UP000030764">
    <property type="component" value="Unassembled WGS sequence"/>
</dbReference>
<feature type="transmembrane region" description="Helical" evidence="7">
    <location>
        <begin position="238"/>
        <end position="264"/>
    </location>
</feature>
<feature type="region of interest" description="Disordered" evidence="6">
    <location>
        <begin position="536"/>
        <end position="566"/>
    </location>
</feature>
<dbReference type="Pfam" id="PF09280">
    <property type="entry name" value="XPC-binding"/>
    <property type="match status" value="1"/>
</dbReference>
<dbReference type="FunFam" id="1.10.8.10:FF:000003">
    <property type="entry name" value="UV excision repair protein RAD23 homolog"/>
    <property type="match status" value="1"/>
</dbReference>
<dbReference type="InterPro" id="IPR006636">
    <property type="entry name" value="STI1_HS-bd"/>
</dbReference>
<dbReference type="Gene3D" id="1.10.10.540">
    <property type="entry name" value="XPC-binding domain"/>
    <property type="match status" value="1"/>
</dbReference>
<feature type="domain" description="Ubiquitin-like" evidence="9">
    <location>
        <begin position="349"/>
        <end position="421"/>
    </location>
</feature>
<dbReference type="SUPFAM" id="SSF46934">
    <property type="entry name" value="UBA-like"/>
    <property type="match status" value="2"/>
</dbReference>
<dbReference type="SUPFAM" id="SSF101238">
    <property type="entry name" value="XPC-binding domain"/>
    <property type="match status" value="1"/>
</dbReference>
<dbReference type="FunFam" id="3.10.20.90:FF:000254">
    <property type="entry name" value="UV excision repair protein Rad23"/>
    <property type="match status" value="1"/>
</dbReference>
<dbReference type="InterPro" id="IPR015940">
    <property type="entry name" value="UBA"/>
</dbReference>
<sequence>MVIVCWTYYLRQRLLGDNGIMKSGLGESKRIVVSSGWRNNDIWMPKSCSAVEKTQWSSMSTVASPNGQIAQGLQQLVVEAVNRRILSWYNLVAKHAPAQSALCANGHVHVQVSDLLYCPARMASDVSGGKLVERDGALIKPVSSRCERSTAFSGWFLVYTFSDPPNDTTKAGVMNISTLENPLLLEVDFIAFLDCQIMNAAALVVDISRLPIEEGSSLLGMKMVKVEKFLSIDKSFPAGTIVSITIAAIFGPILLGWCILFVYYNTCAGMTWEGVFEKPRSEEIEAPMSSVSDFPKLRSVTDSSQTDAQNSKGEAKTRRFSTTLSLRKVKMGRINSEMERDDAFHISEMIVTFKTASNEAFKIEFDENVTVKDVKEKIQAEKGVNYPVEWQTLIYGGKILKDEETLAQVKLDEKKFIALMLLKPKLAKPEVTTKEVEEEAKVDFANEGASTQPEKVTAESSDKVQGQADSTQAPPLAKAEPPAEAPTAPAQLESANDEFERLVNEITSMGFQRLEVRKALRLAFNNPDRAVEYLTTGFPPDESGDSVESTVGSQADRGKPIAGGDPLAALRSYPGFARMRNAVQQNPEMLQDLISELEQANPSLIALINANQQAFVDLMNEQPEDEEAGAPIEGAQVPPRDVETQVVRLLPQDMEIIERLKSMGFPESAVIEAYFACEKNETLAVNFLLQSMEEDDDASLEPPQAQ</sequence>
<dbReference type="Pfam" id="PF00240">
    <property type="entry name" value="ubiquitin"/>
    <property type="match status" value="1"/>
</dbReference>
<evidence type="ECO:0000259" key="9">
    <source>
        <dbReference type="PROSITE" id="PS50053"/>
    </source>
</evidence>
<dbReference type="SUPFAM" id="SSF54236">
    <property type="entry name" value="Ubiquitin-like"/>
    <property type="match status" value="1"/>
</dbReference>
<feature type="compositionally biased region" description="Low complexity" evidence="6">
    <location>
        <begin position="473"/>
        <end position="490"/>
    </location>
</feature>
<dbReference type="SMART" id="SM00727">
    <property type="entry name" value="STI1"/>
    <property type="match status" value="1"/>
</dbReference>
<protein>
    <recommendedName>
        <fullName evidence="12">UV excision repair protein RAD23</fullName>
    </recommendedName>
</protein>
<dbReference type="InterPro" id="IPR009060">
    <property type="entry name" value="UBA-like_sf"/>
</dbReference>
<dbReference type="InterPro" id="IPR015360">
    <property type="entry name" value="XPC-bd"/>
</dbReference>
<keyword evidence="3" id="KW-0227">DNA damage</keyword>
<dbReference type="CDD" id="cd14380">
    <property type="entry name" value="UBA2_Rad23"/>
    <property type="match status" value="1"/>
</dbReference>
<comment type="subcellular location">
    <subcellularLocation>
        <location evidence="1">Nucleus</location>
    </subcellularLocation>
</comment>
<dbReference type="EMBL" id="KL363198">
    <property type="protein sequence ID" value="KFD55757.1"/>
    <property type="molecule type" value="Genomic_DNA"/>
</dbReference>
<evidence type="ECO:0000313" key="11">
    <source>
        <dbReference type="Proteomes" id="UP000030764"/>
    </source>
</evidence>
<dbReference type="PROSITE" id="PS50053">
    <property type="entry name" value="UBIQUITIN_2"/>
    <property type="match status" value="1"/>
</dbReference>
<dbReference type="PRINTS" id="PR01839">
    <property type="entry name" value="RAD23PROTEIN"/>
</dbReference>
<keyword evidence="2" id="KW-0677">Repeat</keyword>
<name>A0A085MEW1_9BILA</name>
<evidence type="ECO:0000256" key="3">
    <source>
        <dbReference type="ARBA" id="ARBA00022763"/>
    </source>
</evidence>
<dbReference type="GO" id="GO:0070628">
    <property type="term" value="F:proteasome binding"/>
    <property type="evidence" value="ECO:0007669"/>
    <property type="project" value="TreeGrafter"/>
</dbReference>
<dbReference type="CDD" id="cd01805">
    <property type="entry name" value="Ubl_Rad23"/>
    <property type="match status" value="1"/>
</dbReference>
<evidence type="ECO:0000256" key="5">
    <source>
        <dbReference type="ARBA" id="ARBA00023242"/>
    </source>
</evidence>
<evidence type="ECO:0008006" key="12">
    <source>
        <dbReference type="Google" id="ProtNLM"/>
    </source>
</evidence>
<dbReference type="CDD" id="cd14280">
    <property type="entry name" value="UBA1_Rad23_like"/>
    <property type="match status" value="1"/>
</dbReference>
<dbReference type="GO" id="GO:0005654">
    <property type="term" value="C:nucleoplasm"/>
    <property type="evidence" value="ECO:0007669"/>
    <property type="project" value="TreeGrafter"/>
</dbReference>
<dbReference type="InterPro" id="IPR036353">
    <property type="entry name" value="XPC-bd_sf"/>
</dbReference>
<dbReference type="GO" id="GO:0043130">
    <property type="term" value="F:ubiquitin binding"/>
    <property type="evidence" value="ECO:0007669"/>
    <property type="project" value="TreeGrafter"/>
</dbReference>
<dbReference type="PANTHER" id="PTHR10621:SF0">
    <property type="entry name" value="UV EXCISION REPAIR PROTEIN RAD23"/>
    <property type="match status" value="1"/>
</dbReference>
<evidence type="ECO:0000256" key="2">
    <source>
        <dbReference type="ARBA" id="ARBA00022737"/>
    </source>
</evidence>
<evidence type="ECO:0000256" key="6">
    <source>
        <dbReference type="SAM" id="MobiDB-lite"/>
    </source>
</evidence>
<keyword evidence="5" id="KW-0539">Nucleus</keyword>
<dbReference type="Pfam" id="PF00627">
    <property type="entry name" value="UBA"/>
    <property type="match status" value="2"/>
</dbReference>
<feature type="compositionally biased region" description="Polar residues" evidence="6">
    <location>
        <begin position="463"/>
        <end position="472"/>
    </location>
</feature>
<keyword evidence="7" id="KW-0812">Transmembrane</keyword>
<feature type="region of interest" description="Disordered" evidence="6">
    <location>
        <begin position="442"/>
        <end position="491"/>
    </location>
</feature>
<evidence type="ECO:0000256" key="7">
    <source>
        <dbReference type="SAM" id="Phobius"/>
    </source>
</evidence>
<dbReference type="GO" id="GO:0006289">
    <property type="term" value="P:nucleotide-excision repair"/>
    <property type="evidence" value="ECO:0007669"/>
    <property type="project" value="InterPro"/>
</dbReference>
<keyword evidence="7" id="KW-0472">Membrane</keyword>
<dbReference type="InterPro" id="IPR004806">
    <property type="entry name" value="Rad23"/>
</dbReference>
<dbReference type="PROSITE" id="PS50030">
    <property type="entry name" value="UBA"/>
    <property type="match status" value="2"/>
</dbReference>
<feature type="region of interest" description="Disordered" evidence="6">
    <location>
        <begin position="298"/>
        <end position="317"/>
    </location>
</feature>
<feature type="domain" description="UBA" evidence="8">
    <location>
        <begin position="494"/>
        <end position="537"/>
    </location>
</feature>
<dbReference type="GO" id="GO:0003684">
    <property type="term" value="F:damaged DNA binding"/>
    <property type="evidence" value="ECO:0007669"/>
    <property type="project" value="InterPro"/>
</dbReference>
<dbReference type="PANTHER" id="PTHR10621">
    <property type="entry name" value="UV EXCISION REPAIR PROTEIN RAD23"/>
    <property type="match status" value="1"/>
</dbReference>
<reference evidence="10 11" key="1">
    <citation type="journal article" date="2014" name="Nat. Genet.">
        <title>Genome and transcriptome of the porcine whipworm Trichuris suis.</title>
        <authorList>
            <person name="Jex A.R."/>
            <person name="Nejsum P."/>
            <person name="Schwarz E.M."/>
            <person name="Hu L."/>
            <person name="Young N.D."/>
            <person name="Hall R.S."/>
            <person name="Korhonen P.K."/>
            <person name="Liao S."/>
            <person name="Thamsborg S."/>
            <person name="Xia J."/>
            <person name="Xu P."/>
            <person name="Wang S."/>
            <person name="Scheerlinck J.P."/>
            <person name="Hofmann A."/>
            <person name="Sternberg P.W."/>
            <person name="Wang J."/>
            <person name="Gasser R.B."/>
        </authorList>
    </citation>
    <scope>NUCLEOTIDE SEQUENCE [LARGE SCALE GENOMIC DNA]</scope>
    <source>
        <strain evidence="10">DCEP-RM93M</strain>
    </source>
</reference>
<dbReference type="AlphaFoldDB" id="A0A085MEW1"/>
<dbReference type="GO" id="GO:0005829">
    <property type="term" value="C:cytosol"/>
    <property type="evidence" value="ECO:0007669"/>
    <property type="project" value="TreeGrafter"/>
</dbReference>
<dbReference type="GO" id="GO:0043161">
    <property type="term" value="P:proteasome-mediated ubiquitin-dependent protein catabolic process"/>
    <property type="evidence" value="ECO:0007669"/>
    <property type="project" value="InterPro"/>
</dbReference>
<proteinExistence type="predicted"/>
<keyword evidence="4" id="KW-0234">DNA repair</keyword>
<organism evidence="10 11">
    <name type="scientific">Trichuris suis</name>
    <name type="common">pig whipworm</name>
    <dbReference type="NCBI Taxonomy" id="68888"/>
    <lineage>
        <taxon>Eukaryota</taxon>
        <taxon>Metazoa</taxon>
        <taxon>Ecdysozoa</taxon>
        <taxon>Nematoda</taxon>
        <taxon>Enoplea</taxon>
        <taxon>Dorylaimia</taxon>
        <taxon>Trichinellida</taxon>
        <taxon>Trichuridae</taxon>
        <taxon>Trichuris</taxon>
    </lineage>
</organism>
<keyword evidence="7" id="KW-1133">Transmembrane helix</keyword>
<dbReference type="InterPro" id="IPR029071">
    <property type="entry name" value="Ubiquitin-like_domsf"/>
</dbReference>
<dbReference type="SMART" id="SM00165">
    <property type="entry name" value="UBA"/>
    <property type="match status" value="2"/>
</dbReference>
<dbReference type="Gene3D" id="1.10.8.10">
    <property type="entry name" value="DNA helicase RuvA subunit, C-terminal domain"/>
    <property type="match status" value="2"/>
</dbReference>
<evidence type="ECO:0000313" key="10">
    <source>
        <dbReference type="EMBL" id="KFD55757.1"/>
    </source>
</evidence>
<evidence type="ECO:0000256" key="4">
    <source>
        <dbReference type="ARBA" id="ARBA00023204"/>
    </source>
</evidence>
<dbReference type="SMART" id="SM00213">
    <property type="entry name" value="UBQ"/>
    <property type="match status" value="1"/>
</dbReference>
<feature type="domain" description="UBA" evidence="8">
    <location>
        <begin position="651"/>
        <end position="691"/>
    </location>
</feature>
<accession>A0A085MEW1</accession>
<dbReference type="GO" id="GO:0031593">
    <property type="term" value="F:polyubiquitin modification-dependent protein binding"/>
    <property type="evidence" value="ECO:0007669"/>
    <property type="project" value="TreeGrafter"/>
</dbReference>
<dbReference type="InterPro" id="IPR000626">
    <property type="entry name" value="Ubiquitin-like_dom"/>
</dbReference>
<keyword evidence="11" id="KW-1185">Reference proteome</keyword>
<gene>
    <name evidence="10" type="ORF">M513_03505</name>
</gene>
<dbReference type="Gene3D" id="3.10.20.90">
    <property type="entry name" value="Phosphatidylinositol 3-kinase Catalytic Subunit, Chain A, domain 1"/>
    <property type="match status" value="1"/>
</dbReference>